<dbReference type="EMBL" id="BOPO01000036">
    <property type="protein sequence ID" value="GIL27012.1"/>
    <property type="molecule type" value="Genomic_DNA"/>
</dbReference>
<keyword evidence="5" id="KW-1185">Reference proteome</keyword>
<proteinExistence type="inferred from homology"/>
<dbReference type="EMBL" id="BOPO01000024">
    <property type="protein sequence ID" value="GIL26473.1"/>
    <property type="molecule type" value="Genomic_DNA"/>
</dbReference>
<feature type="region of interest" description="Disordered" evidence="2">
    <location>
        <begin position="399"/>
        <end position="430"/>
    </location>
</feature>
<dbReference type="CDD" id="cd00302">
    <property type="entry name" value="cytochrome_P450"/>
    <property type="match status" value="1"/>
</dbReference>
<dbReference type="Pfam" id="PF00067">
    <property type="entry name" value="p450"/>
    <property type="match status" value="1"/>
</dbReference>
<name>A0A8J4AC58_9ACTN</name>
<dbReference type="Gene3D" id="1.10.630.10">
    <property type="entry name" value="Cytochrome P450"/>
    <property type="match status" value="1"/>
</dbReference>
<evidence type="ECO:0000313" key="5">
    <source>
        <dbReference type="Proteomes" id="UP000614996"/>
    </source>
</evidence>
<dbReference type="PANTHER" id="PTHR24305">
    <property type="entry name" value="CYTOCHROME P450"/>
    <property type="match status" value="1"/>
</dbReference>
<comment type="caution">
    <text evidence="4">The sequence shown here is derived from an EMBL/GenBank/DDBJ whole genome shotgun (WGS) entry which is preliminary data.</text>
</comment>
<evidence type="ECO:0000256" key="2">
    <source>
        <dbReference type="SAM" id="MobiDB-lite"/>
    </source>
</evidence>
<dbReference type="Proteomes" id="UP000614996">
    <property type="component" value="Unassembled WGS sequence"/>
</dbReference>
<accession>A0A8J4AC58</accession>
<dbReference type="GO" id="GO:0016705">
    <property type="term" value="F:oxidoreductase activity, acting on paired donors, with incorporation or reduction of molecular oxygen"/>
    <property type="evidence" value="ECO:0007669"/>
    <property type="project" value="InterPro"/>
</dbReference>
<comment type="similarity">
    <text evidence="1">Belongs to the cytochrome P450 family.</text>
</comment>
<dbReference type="InterPro" id="IPR001128">
    <property type="entry name" value="Cyt_P450"/>
</dbReference>
<organism evidence="4 5">
    <name type="scientific">Actinocatenispora comari</name>
    <dbReference type="NCBI Taxonomy" id="2807577"/>
    <lineage>
        <taxon>Bacteria</taxon>
        <taxon>Bacillati</taxon>
        <taxon>Actinomycetota</taxon>
        <taxon>Actinomycetes</taxon>
        <taxon>Micromonosporales</taxon>
        <taxon>Micromonosporaceae</taxon>
        <taxon>Actinocatenispora</taxon>
    </lineage>
</organism>
<dbReference type="AlphaFoldDB" id="A0A8J4AC58"/>
<dbReference type="SUPFAM" id="SSF48264">
    <property type="entry name" value="Cytochrome P450"/>
    <property type="match status" value="1"/>
</dbReference>
<evidence type="ECO:0000256" key="1">
    <source>
        <dbReference type="ARBA" id="ARBA00010617"/>
    </source>
</evidence>
<dbReference type="GO" id="GO:0005506">
    <property type="term" value="F:iron ion binding"/>
    <property type="evidence" value="ECO:0007669"/>
    <property type="project" value="InterPro"/>
</dbReference>
<dbReference type="InterPro" id="IPR050121">
    <property type="entry name" value="Cytochrome_P450_monoxygenase"/>
</dbReference>
<reference evidence="4" key="2">
    <citation type="submission" date="2021-02" db="EMBL/GenBank/DDBJ databases">
        <title>Whole genome shotgun sequence of Actinocatenispora sp. strain NUM-2625.</title>
        <authorList>
            <person name="Oyunbileg N."/>
            <person name="Iizaka Y."/>
            <person name="Davaapurev BO."/>
            <person name="Fukumoto A."/>
            <person name="Batkhuu J."/>
            <person name="Anzai Y."/>
        </authorList>
    </citation>
    <scope>NUCLEOTIDE SEQUENCE</scope>
    <source>
        <strain evidence="4">NUM-2625</strain>
    </source>
</reference>
<dbReference type="GO" id="GO:0004497">
    <property type="term" value="F:monooxygenase activity"/>
    <property type="evidence" value="ECO:0007669"/>
    <property type="project" value="InterPro"/>
</dbReference>
<dbReference type="RefSeq" id="WP_207124274.1">
    <property type="nucleotide sequence ID" value="NZ_BOPO01000024.1"/>
</dbReference>
<evidence type="ECO:0000313" key="3">
    <source>
        <dbReference type="EMBL" id="GIL26473.1"/>
    </source>
</evidence>
<protein>
    <submittedName>
        <fullName evidence="4">Cytochrome P450</fullName>
    </submittedName>
</protein>
<reference evidence="5" key="1">
    <citation type="journal article" date="2021" name="Int. J. Syst. Evol. Microbiol.">
        <title>Actinocatenispora comari sp. nov., an endophytic actinomycete isolated from aerial parts of Comarum salesowianum.</title>
        <authorList>
            <person name="Oyunbileg N."/>
            <person name="Iizaka Y."/>
            <person name="Hamada M."/>
            <person name="Davaapurev B.O."/>
            <person name="Fukumoto A."/>
            <person name="Tsetseg B."/>
            <person name="Kato F."/>
            <person name="Tamura T."/>
            <person name="Batkhuu J."/>
            <person name="Anzai Y."/>
        </authorList>
    </citation>
    <scope>NUCLEOTIDE SEQUENCE [LARGE SCALE GENOMIC DNA]</scope>
    <source>
        <strain evidence="5">NUM-2625</strain>
    </source>
</reference>
<evidence type="ECO:0000313" key="4">
    <source>
        <dbReference type="EMBL" id="GIL27012.1"/>
    </source>
</evidence>
<gene>
    <name evidence="3" type="ORF">NUM_17270</name>
    <name evidence="4" type="ORF">NUM_22660</name>
</gene>
<dbReference type="PANTHER" id="PTHR24305:SF166">
    <property type="entry name" value="CYTOCHROME P450 12A4, MITOCHONDRIAL-RELATED"/>
    <property type="match status" value="1"/>
</dbReference>
<dbReference type="InterPro" id="IPR036396">
    <property type="entry name" value="Cyt_P450_sf"/>
</dbReference>
<dbReference type="GO" id="GO:0020037">
    <property type="term" value="F:heme binding"/>
    <property type="evidence" value="ECO:0007669"/>
    <property type="project" value="InterPro"/>
</dbReference>
<sequence length="498" mass="54800">MVTVGIVVAAVALVVSLPYWLPRVVVALRMRIFARINGSEGIPVPGPEFDVTDWRALYEHPAADGRSRGAGLSDLFWYWLAPGPEVHQEHLEPGERYEQVARTTRRFLARPKPELVEITRAAAESVLSGVGGPVATVRLRDTMMPIWAEVYHRLVFDEACPPGVRNAIVANADDVITALKCCGLRHLDRRDRLTDYLLDRVRHRPPAQPLPDRLSELDQARYLQGAFFNTAIVQMSEAMAHLLLAIAQHPAVRRRLVADPEDDDYLDRVIDESLRRYPLFGIAHRITSADIDRAGSTVPAGSVLCFSYPDFHAAGLTDADVFDPDRWERESARSMNFLPFGVTANRPCPARGVAPVTMRVVVREVLARYLPYSSAAHTRSVPNRGPCLLVSRDRLAARGAEPGAPGTAGSGDRAVRPGHDSPAVPVDGPVPGGVRARLALMRLRDRWEDVSRSLVQLVLGSYLVADARRQGLARTYFATHDTQGRPRAGGCPVTGGER</sequence>